<dbReference type="PANTHER" id="PTHR43280">
    <property type="entry name" value="ARAC-FAMILY TRANSCRIPTIONAL REGULATOR"/>
    <property type="match status" value="1"/>
</dbReference>
<dbReference type="PANTHER" id="PTHR43280:SF2">
    <property type="entry name" value="HTH-TYPE TRANSCRIPTIONAL REGULATOR EXSA"/>
    <property type="match status" value="1"/>
</dbReference>
<dbReference type="PROSITE" id="PS01124">
    <property type="entry name" value="HTH_ARAC_FAMILY_2"/>
    <property type="match status" value="1"/>
</dbReference>
<reference evidence="6 7" key="1">
    <citation type="journal article" date="2014" name="Int. J. Syst. Evol. Microbiol.">
        <title>Complete genome sequence of Corynebacterium casei LMG S-19264T (=DSM 44701T), isolated from a smear-ripened cheese.</title>
        <authorList>
            <consortium name="US DOE Joint Genome Institute (JGI-PGF)"/>
            <person name="Walter F."/>
            <person name="Albersmeier A."/>
            <person name="Kalinowski J."/>
            <person name="Ruckert C."/>
        </authorList>
    </citation>
    <scope>NUCLEOTIDE SEQUENCE [LARGE SCALE GENOMIC DNA]</scope>
    <source>
        <strain evidence="6 7">CGMCC 1.15286</strain>
    </source>
</reference>
<evidence type="ECO:0000259" key="4">
    <source>
        <dbReference type="PROSITE" id="PS01124"/>
    </source>
</evidence>
<dbReference type="GO" id="GO:0043565">
    <property type="term" value="F:sequence-specific DNA binding"/>
    <property type="evidence" value="ECO:0007669"/>
    <property type="project" value="InterPro"/>
</dbReference>
<evidence type="ECO:0000259" key="5">
    <source>
        <dbReference type="PROSITE" id="PS50983"/>
    </source>
</evidence>
<dbReference type="InterPro" id="IPR018060">
    <property type="entry name" value="HTH_AraC"/>
</dbReference>
<feature type="domain" description="HTH araC/xylS-type" evidence="4">
    <location>
        <begin position="175"/>
        <end position="273"/>
    </location>
</feature>
<dbReference type="Gene3D" id="1.10.10.60">
    <property type="entry name" value="Homeodomain-like"/>
    <property type="match status" value="2"/>
</dbReference>
<dbReference type="Pfam" id="PF01497">
    <property type="entry name" value="Peripla_BP_2"/>
    <property type="match status" value="1"/>
</dbReference>
<keyword evidence="3" id="KW-0804">Transcription</keyword>
<dbReference type="InterPro" id="IPR003313">
    <property type="entry name" value="AraC-bd"/>
</dbReference>
<dbReference type="SUPFAM" id="SSF46689">
    <property type="entry name" value="Homeodomain-like"/>
    <property type="match status" value="2"/>
</dbReference>
<dbReference type="Pfam" id="PF02311">
    <property type="entry name" value="AraC_binding"/>
    <property type="match status" value="1"/>
</dbReference>
<evidence type="ECO:0008006" key="8">
    <source>
        <dbReference type="Google" id="ProtNLM"/>
    </source>
</evidence>
<keyword evidence="1" id="KW-0805">Transcription regulation</keyword>
<dbReference type="GO" id="GO:0003700">
    <property type="term" value="F:DNA-binding transcription factor activity"/>
    <property type="evidence" value="ECO:0007669"/>
    <property type="project" value="InterPro"/>
</dbReference>
<dbReference type="PROSITE" id="PS00041">
    <property type="entry name" value="HTH_ARAC_FAMILY_1"/>
    <property type="match status" value="1"/>
</dbReference>
<dbReference type="PROSITE" id="PS50983">
    <property type="entry name" value="FE_B12_PBP"/>
    <property type="match status" value="1"/>
</dbReference>
<dbReference type="AlphaFoldDB" id="A0A917M0C7"/>
<organism evidence="6 7">
    <name type="scientific">Paenibacillus radicis</name>
    <name type="common">ex Gao et al. 2016</name>
    <dbReference type="NCBI Taxonomy" id="1737354"/>
    <lineage>
        <taxon>Bacteria</taxon>
        <taxon>Bacillati</taxon>
        <taxon>Bacillota</taxon>
        <taxon>Bacilli</taxon>
        <taxon>Bacillales</taxon>
        <taxon>Paenibacillaceae</taxon>
        <taxon>Paenibacillus</taxon>
    </lineage>
</organism>
<accession>A0A917M0C7</accession>
<dbReference type="SMART" id="SM00342">
    <property type="entry name" value="HTH_ARAC"/>
    <property type="match status" value="1"/>
</dbReference>
<evidence type="ECO:0000256" key="1">
    <source>
        <dbReference type="ARBA" id="ARBA00023015"/>
    </source>
</evidence>
<evidence type="ECO:0000256" key="3">
    <source>
        <dbReference type="ARBA" id="ARBA00023163"/>
    </source>
</evidence>
<proteinExistence type="predicted"/>
<dbReference type="Pfam" id="PF12833">
    <property type="entry name" value="HTH_18"/>
    <property type="match status" value="1"/>
</dbReference>
<sequence>MLSHVSQTHAHSLYLFSSVRKRRFTGRSGVRTYRIPAYVLCFITEGEGVVLMDGMLCDIKPFELYLLVPGMIVELSERTGGFSYYGVFFRPVTLTKTKGGMSSSSSLALSGPFRPGRIPVVHPQQILQRILQMYEDSRNEGEYDQLSLRLQLEQFIHGIMMSTPESGQQKDERLDRSIAFMEQHYIDKISIGRLAEEAGMTPAAYSRLFLKVTGSTPVEYLGMIRMNKAKELLNKSHSRVKEVAASVGFRSEFYFSRMFQRTVGVPPTIYMKRQSLRVAVASSLGFQQYLQSIGIEPAYSLDLFHYPGVNESEYAQRFHCQMEELKQSAPDLIIADHYHTDFKDNFKEIALPVILDLSLWDWKLNFIKIAELLGRESEADQAIARLELRASEVKRALQIKLGKRRVTLMQASHRTVGIQGTGGHPLNELLYRDLGLEPGIPVIGDIWRQEMPPEALPMLETEHLFIHKHHVLAGSELMYQRLIHNDVWHRIPAVKKDKVTLIDNWFAMSWTPIGRRSIMDHLLKYEPE</sequence>
<dbReference type="InterPro" id="IPR002491">
    <property type="entry name" value="ABC_transptr_periplasmic_BD"/>
</dbReference>
<dbReference type="Gene3D" id="3.40.50.1980">
    <property type="entry name" value="Nitrogenase molybdenum iron protein domain"/>
    <property type="match status" value="2"/>
</dbReference>
<protein>
    <recommendedName>
        <fullName evidence="8">AraC family transcriptional regulator</fullName>
    </recommendedName>
</protein>
<evidence type="ECO:0000256" key="2">
    <source>
        <dbReference type="ARBA" id="ARBA00023125"/>
    </source>
</evidence>
<dbReference type="Proteomes" id="UP000600247">
    <property type="component" value="Unassembled WGS sequence"/>
</dbReference>
<dbReference type="InterPro" id="IPR009057">
    <property type="entry name" value="Homeodomain-like_sf"/>
</dbReference>
<name>A0A917M0C7_9BACL</name>
<dbReference type="SUPFAM" id="SSF53807">
    <property type="entry name" value="Helical backbone' metal receptor"/>
    <property type="match status" value="1"/>
</dbReference>
<gene>
    <name evidence="6" type="ORF">GCM10010918_23990</name>
</gene>
<dbReference type="InterPro" id="IPR037923">
    <property type="entry name" value="HTH-like"/>
</dbReference>
<dbReference type="InterPro" id="IPR018062">
    <property type="entry name" value="HTH_AraC-typ_CS"/>
</dbReference>
<evidence type="ECO:0000313" key="7">
    <source>
        <dbReference type="Proteomes" id="UP000600247"/>
    </source>
</evidence>
<dbReference type="EMBL" id="BMHY01000004">
    <property type="protein sequence ID" value="GGG68311.1"/>
    <property type="molecule type" value="Genomic_DNA"/>
</dbReference>
<evidence type="ECO:0000313" key="6">
    <source>
        <dbReference type="EMBL" id="GGG68311.1"/>
    </source>
</evidence>
<dbReference type="SUPFAM" id="SSF51215">
    <property type="entry name" value="Regulatory protein AraC"/>
    <property type="match status" value="1"/>
</dbReference>
<comment type="caution">
    <text evidence="6">The sequence shown here is derived from an EMBL/GenBank/DDBJ whole genome shotgun (WGS) entry which is preliminary data.</text>
</comment>
<keyword evidence="7" id="KW-1185">Reference proteome</keyword>
<feature type="domain" description="Fe/B12 periplasmic-binding" evidence="5">
    <location>
        <begin position="261"/>
        <end position="528"/>
    </location>
</feature>
<keyword evidence="2" id="KW-0238">DNA-binding</keyword>